<comment type="subcellular location">
    <subcellularLocation>
        <location evidence="1 8">Membrane</location>
        <topology evidence="1 8">Multi-pass membrane protein</topology>
    </subcellularLocation>
</comment>
<evidence type="ECO:0000256" key="2">
    <source>
        <dbReference type="ARBA" id="ARBA00022448"/>
    </source>
</evidence>
<keyword evidence="10" id="KW-1185">Reference proteome</keyword>
<keyword evidence="4 8" id="KW-0769">Symport</keyword>
<reference evidence="9" key="1">
    <citation type="submission" date="2022-03" db="EMBL/GenBank/DDBJ databases">
        <authorList>
            <person name="Martin C."/>
        </authorList>
    </citation>
    <scope>NUCLEOTIDE SEQUENCE</scope>
</reference>
<sequence length="540" mass="58375">MDGELRSPPDMELELDIDEEPTKKAKKSKGRICLDILKNNILLIFLILGMVLGIVMGIALRSLNPPMTTTQLRYFSLPGDLLLRMLRMMILPLIVSSLITGLASLDANASGKLGGRAVIYYFSTTIIAVILGIVLVVSIKPGELDRSTTNATGTQTDDSVNAADTALDLVYNMLPDNLVEATFRSAKTNYRVSTSFQVINGTNTSVITRTAVLDKRDGMNILGVLVFTIALGVVLSRLGERAKIIVLFFDGLNEAVMKLVYLVIWYSPIGVMFLIAAKLIAMEDIGETVQKVGMYTVTVLAGLGIHSLIILPLIYLIIVRKNPFKFLYGVLQALVTAFGTSSSSATLPVTFNCLEEKLGVDKRVTRFVLPIGATINMDGTALYEAVAAIFIAQINNIPLDIGQIITISLTATLASIGAAGIPQAGLVTMAIVLTAVNLPVDDIALIITVDWFLDRFRTAVNVLGDSIGAGVVEKLSHQQLRKEIPLESVEIDPIDSISSKLDHPLNGHILHNGNINDAYVPDHNLDYKGKPIGDEAFTTL</sequence>
<feature type="transmembrane region" description="Helical" evidence="8">
    <location>
        <begin position="81"/>
        <end position="105"/>
    </location>
</feature>
<feature type="transmembrane region" description="Helical" evidence="8">
    <location>
        <begin position="219"/>
        <end position="238"/>
    </location>
</feature>
<dbReference type="GO" id="GO:0015175">
    <property type="term" value="F:neutral L-amino acid transmembrane transporter activity"/>
    <property type="evidence" value="ECO:0007669"/>
    <property type="project" value="TreeGrafter"/>
</dbReference>
<dbReference type="InterPro" id="IPR050746">
    <property type="entry name" value="DAACS"/>
</dbReference>
<keyword evidence="3 8" id="KW-0812">Transmembrane</keyword>
<dbReference type="Proteomes" id="UP000749559">
    <property type="component" value="Unassembled WGS sequence"/>
</dbReference>
<evidence type="ECO:0000256" key="5">
    <source>
        <dbReference type="ARBA" id="ARBA00022989"/>
    </source>
</evidence>
<dbReference type="PROSITE" id="PS00713">
    <property type="entry name" value="NA_DICARBOXYL_SYMP_1"/>
    <property type="match status" value="1"/>
</dbReference>
<dbReference type="PANTHER" id="PTHR11958">
    <property type="entry name" value="SODIUM/DICARBOXYLATE SYMPORTER-RELATED"/>
    <property type="match status" value="1"/>
</dbReference>
<feature type="transmembrane region" description="Helical" evidence="8">
    <location>
        <begin position="117"/>
        <end position="139"/>
    </location>
</feature>
<evidence type="ECO:0000256" key="6">
    <source>
        <dbReference type="ARBA" id="ARBA00023136"/>
    </source>
</evidence>
<evidence type="ECO:0000256" key="7">
    <source>
        <dbReference type="ARBA" id="ARBA00023180"/>
    </source>
</evidence>
<proteinExistence type="inferred from homology"/>
<organism evidence="9 10">
    <name type="scientific">Owenia fusiformis</name>
    <name type="common">Polychaete worm</name>
    <dbReference type="NCBI Taxonomy" id="6347"/>
    <lineage>
        <taxon>Eukaryota</taxon>
        <taxon>Metazoa</taxon>
        <taxon>Spiralia</taxon>
        <taxon>Lophotrochozoa</taxon>
        <taxon>Annelida</taxon>
        <taxon>Polychaeta</taxon>
        <taxon>Sedentaria</taxon>
        <taxon>Canalipalpata</taxon>
        <taxon>Sabellida</taxon>
        <taxon>Oweniida</taxon>
        <taxon>Oweniidae</taxon>
        <taxon>Owenia</taxon>
    </lineage>
</organism>
<feature type="transmembrane region" description="Helical" evidence="8">
    <location>
        <begin position="293"/>
        <end position="319"/>
    </location>
</feature>
<dbReference type="OrthoDB" id="5877963at2759"/>
<gene>
    <name evidence="9" type="ORF">OFUS_LOCUS8370</name>
</gene>
<dbReference type="GO" id="GO:0005886">
    <property type="term" value="C:plasma membrane"/>
    <property type="evidence" value="ECO:0007669"/>
    <property type="project" value="TreeGrafter"/>
</dbReference>
<feature type="transmembrane region" description="Helical" evidence="8">
    <location>
        <begin position="259"/>
        <end position="281"/>
    </location>
</feature>
<evidence type="ECO:0000313" key="10">
    <source>
        <dbReference type="Proteomes" id="UP000749559"/>
    </source>
</evidence>
<dbReference type="PRINTS" id="PR00173">
    <property type="entry name" value="EDTRNSPORT"/>
</dbReference>
<comment type="caution">
    <text evidence="9">The sequence shown here is derived from an EMBL/GenBank/DDBJ whole genome shotgun (WGS) entry which is preliminary data.</text>
</comment>
<dbReference type="AlphaFoldDB" id="A0A8J1UXI4"/>
<dbReference type="GO" id="GO:0015501">
    <property type="term" value="F:glutamate:sodium symporter activity"/>
    <property type="evidence" value="ECO:0007669"/>
    <property type="project" value="TreeGrafter"/>
</dbReference>
<keyword evidence="2 8" id="KW-0813">Transport</keyword>
<feature type="transmembrane region" description="Helical" evidence="8">
    <location>
        <begin position="326"/>
        <end position="347"/>
    </location>
</feature>
<evidence type="ECO:0000256" key="1">
    <source>
        <dbReference type="ARBA" id="ARBA00004141"/>
    </source>
</evidence>
<dbReference type="Pfam" id="PF00375">
    <property type="entry name" value="SDF"/>
    <property type="match status" value="1"/>
</dbReference>
<evidence type="ECO:0000256" key="8">
    <source>
        <dbReference type="RuleBase" id="RU361216"/>
    </source>
</evidence>
<keyword evidence="6 8" id="KW-0472">Membrane</keyword>
<evidence type="ECO:0000256" key="3">
    <source>
        <dbReference type="ARBA" id="ARBA00022692"/>
    </source>
</evidence>
<keyword evidence="7" id="KW-0325">Glycoprotein</keyword>
<accession>A0A8J1UXI4</accession>
<name>A0A8J1UXI4_OWEFU</name>
<evidence type="ECO:0000256" key="4">
    <source>
        <dbReference type="ARBA" id="ARBA00022847"/>
    </source>
</evidence>
<dbReference type="InterPro" id="IPR001991">
    <property type="entry name" value="Na-dicarboxylate_symporter"/>
</dbReference>
<dbReference type="SUPFAM" id="SSF118215">
    <property type="entry name" value="Proton glutamate symport protein"/>
    <property type="match status" value="1"/>
</dbReference>
<protein>
    <recommendedName>
        <fullName evidence="8">Amino acid transporter</fullName>
    </recommendedName>
</protein>
<keyword evidence="5 8" id="KW-1133">Transmembrane helix</keyword>
<comment type="similarity">
    <text evidence="8">Belongs to the dicarboxylate/amino acid:cation symporter (DAACS) (TC 2.A.23) family.</text>
</comment>
<dbReference type="PANTHER" id="PTHR11958:SF63">
    <property type="entry name" value="AMINO ACID TRANSPORTER"/>
    <property type="match status" value="1"/>
</dbReference>
<dbReference type="InterPro" id="IPR036458">
    <property type="entry name" value="Na:dicarbo_symporter_sf"/>
</dbReference>
<dbReference type="PROSITE" id="PS00714">
    <property type="entry name" value="NA_DICARBOXYL_SYMP_2"/>
    <property type="match status" value="1"/>
</dbReference>
<dbReference type="Gene3D" id="1.10.3860.10">
    <property type="entry name" value="Sodium:dicarboxylate symporter"/>
    <property type="match status" value="1"/>
</dbReference>
<dbReference type="GO" id="GO:0005313">
    <property type="term" value="F:L-glutamate transmembrane transporter activity"/>
    <property type="evidence" value="ECO:0007669"/>
    <property type="project" value="TreeGrafter"/>
</dbReference>
<dbReference type="EMBL" id="CAIIXF020000004">
    <property type="protein sequence ID" value="CAH1781859.1"/>
    <property type="molecule type" value="Genomic_DNA"/>
</dbReference>
<evidence type="ECO:0000313" key="9">
    <source>
        <dbReference type="EMBL" id="CAH1781859.1"/>
    </source>
</evidence>
<dbReference type="InterPro" id="IPR018107">
    <property type="entry name" value="Na-dicarboxylate_symporter_CS"/>
</dbReference>
<feature type="transmembrane region" description="Helical" evidence="8">
    <location>
        <begin position="41"/>
        <end position="61"/>
    </location>
</feature>